<sequence length="535" mass="61524">MTLFQLRYDDISNDSHDNIIDETEYEETDDEESEEDIPLSVLAKLLSSNNSVGNKSCKKLRSIRLLVYLTKIGILPIGTIRANRMPDLVFPKESEMKKKGRGTFMENIVCIDGVDVSVVCWYDNKIVNTVSTFVGSQILSDIQRFCRKIKQHVTIPRPQSIAVYNAYMGGVDILDSMLGYYSIQHRSKKWYIRVFFHFIDMCVNSWLLWRRCQNTQNMYLQLSEFKLALGEILTRADMPKKYKLKDGAKKTKVTSGEMGQLITVSSAAIVYDNHDLIFPQVNWQDRILQGAPPGSTRATYPSGWMTKEHFLRYLEHFQEHYKCSLENKHLLILDNYDNRVNTEVIDFARANGLPAPSSQLHQLPITNYASTAAVSPMEVRPFPNAPPRVKNPTKGHKRGRCGILTEIPEKAELEPEREKEASNVKKFNKKRTKFETSRPKKRKEEKLKRDSLEDEDVWEASDDNLDDIDLFAATEDPEVEEDDFFEMCKPKVKDFVFVEFDGKKEKIYFVGEVTKVDLSASEILVKKGAFSLSCN</sequence>
<feature type="compositionally biased region" description="Basic and acidic residues" evidence="1">
    <location>
        <begin position="410"/>
        <end position="423"/>
    </location>
</feature>
<dbReference type="Pfam" id="PF13843">
    <property type="entry name" value="DDE_Tnp_1_7"/>
    <property type="match status" value="1"/>
</dbReference>
<feature type="domain" description="PiggyBac transposable element-derived protein" evidence="2">
    <location>
        <begin position="57"/>
        <end position="205"/>
    </location>
</feature>
<keyword evidence="4" id="KW-1185">Reference proteome</keyword>
<protein>
    <recommendedName>
        <fullName evidence="2">PiggyBac transposable element-derived protein domain-containing protein</fullName>
    </recommendedName>
</protein>
<accession>A0AAV8ZHX2</accession>
<evidence type="ECO:0000259" key="2">
    <source>
        <dbReference type="Pfam" id="PF13843"/>
    </source>
</evidence>
<gene>
    <name evidence="3" type="ORF">NQ314_005582</name>
</gene>
<name>A0AAV8ZHX2_9CUCU</name>
<evidence type="ECO:0000256" key="1">
    <source>
        <dbReference type="SAM" id="MobiDB-lite"/>
    </source>
</evidence>
<organism evidence="3 4">
    <name type="scientific">Rhamnusium bicolor</name>
    <dbReference type="NCBI Taxonomy" id="1586634"/>
    <lineage>
        <taxon>Eukaryota</taxon>
        <taxon>Metazoa</taxon>
        <taxon>Ecdysozoa</taxon>
        <taxon>Arthropoda</taxon>
        <taxon>Hexapoda</taxon>
        <taxon>Insecta</taxon>
        <taxon>Pterygota</taxon>
        <taxon>Neoptera</taxon>
        <taxon>Endopterygota</taxon>
        <taxon>Coleoptera</taxon>
        <taxon>Polyphaga</taxon>
        <taxon>Cucujiformia</taxon>
        <taxon>Chrysomeloidea</taxon>
        <taxon>Cerambycidae</taxon>
        <taxon>Lepturinae</taxon>
        <taxon>Rhagiini</taxon>
        <taxon>Rhamnusium</taxon>
    </lineage>
</organism>
<feature type="region of interest" description="Disordered" evidence="1">
    <location>
        <begin position="410"/>
        <end position="454"/>
    </location>
</feature>
<comment type="caution">
    <text evidence="3">The sequence shown here is derived from an EMBL/GenBank/DDBJ whole genome shotgun (WGS) entry which is preliminary data.</text>
</comment>
<dbReference type="AlphaFoldDB" id="A0AAV8ZHX2"/>
<dbReference type="EMBL" id="JANEYF010001548">
    <property type="protein sequence ID" value="KAJ8963503.1"/>
    <property type="molecule type" value="Genomic_DNA"/>
</dbReference>
<evidence type="ECO:0000313" key="3">
    <source>
        <dbReference type="EMBL" id="KAJ8963503.1"/>
    </source>
</evidence>
<dbReference type="InterPro" id="IPR029526">
    <property type="entry name" value="PGBD"/>
</dbReference>
<feature type="compositionally biased region" description="Basic and acidic residues" evidence="1">
    <location>
        <begin position="433"/>
        <end position="451"/>
    </location>
</feature>
<evidence type="ECO:0000313" key="4">
    <source>
        <dbReference type="Proteomes" id="UP001162156"/>
    </source>
</evidence>
<proteinExistence type="predicted"/>
<dbReference type="PANTHER" id="PTHR47272">
    <property type="entry name" value="DDE_TNP_1_7 DOMAIN-CONTAINING PROTEIN"/>
    <property type="match status" value="1"/>
</dbReference>
<dbReference type="Proteomes" id="UP001162156">
    <property type="component" value="Unassembled WGS sequence"/>
</dbReference>
<feature type="region of interest" description="Disordered" evidence="1">
    <location>
        <begin position="15"/>
        <end position="34"/>
    </location>
</feature>
<reference evidence="3" key="1">
    <citation type="journal article" date="2023" name="Insect Mol. Biol.">
        <title>Genome sequencing provides insights into the evolution of gene families encoding plant cell wall-degrading enzymes in longhorned beetles.</title>
        <authorList>
            <person name="Shin N.R."/>
            <person name="Okamura Y."/>
            <person name="Kirsch R."/>
            <person name="Pauchet Y."/>
        </authorList>
    </citation>
    <scope>NUCLEOTIDE SEQUENCE</scope>
    <source>
        <strain evidence="3">RBIC_L_NR</strain>
    </source>
</reference>
<feature type="compositionally biased region" description="Acidic residues" evidence="1">
    <location>
        <begin position="20"/>
        <end position="34"/>
    </location>
</feature>